<organism evidence="9 10">
    <name type="scientific">Nitrosospira multiformis</name>
    <dbReference type="NCBI Taxonomy" id="1231"/>
    <lineage>
        <taxon>Bacteria</taxon>
        <taxon>Pseudomonadati</taxon>
        <taxon>Pseudomonadota</taxon>
        <taxon>Betaproteobacteria</taxon>
        <taxon>Nitrosomonadales</taxon>
        <taxon>Nitrosomonadaceae</taxon>
        <taxon>Nitrosospira</taxon>
    </lineage>
</organism>
<gene>
    <name evidence="9" type="ORF">SAMN05216404_10473</name>
</gene>
<evidence type="ECO:0000313" key="9">
    <source>
        <dbReference type="EMBL" id="SEN38148.1"/>
    </source>
</evidence>
<dbReference type="RefSeq" id="WP_074745290.1">
    <property type="nucleotide sequence ID" value="NZ_FOCT01000004.1"/>
</dbReference>
<dbReference type="GO" id="GO:0008936">
    <property type="term" value="F:nicotinamidase activity"/>
    <property type="evidence" value="ECO:0007669"/>
    <property type="project" value="UniProtKB-EC"/>
</dbReference>
<dbReference type="Pfam" id="PF00857">
    <property type="entry name" value="Isochorismatase"/>
    <property type="match status" value="1"/>
</dbReference>
<dbReference type="PANTHER" id="PTHR11080:SF2">
    <property type="entry name" value="LD05707P"/>
    <property type="match status" value="1"/>
</dbReference>
<dbReference type="AlphaFoldDB" id="A0A1H8G4C3"/>
<evidence type="ECO:0000259" key="8">
    <source>
        <dbReference type="Pfam" id="PF00857"/>
    </source>
</evidence>
<evidence type="ECO:0000256" key="3">
    <source>
        <dbReference type="ARBA" id="ARBA00022723"/>
    </source>
</evidence>
<dbReference type="GO" id="GO:0019363">
    <property type="term" value="P:pyridine nucleotide biosynthetic process"/>
    <property type="evidence" value="ECO:0007669"/>
    <property type="project" value="UniProtKB-KW"/>
</dbReference>
<keyword evidence="4" id="KW-0378">Hydrolase</keyword>
<dbReference type="InterPro" id="IPR036380">
    <property type="entry name" value="Isochorismatase-like_sf"/>
</dbReference>
<dbReference type="EC" id="3.5.1.19" evidence="6"/>
<reference evidence="9 10" key="1">
    <citation type="submission" date="2016-10" db="EMBL/GenBank/DDBJ databases">
        <authorList>
            <person name="de Groot N.N."/>
        </authorList>
    </citation>
    <scope>NUCLEOTIDE SEQUENCE [LARGE SCALE GENOMIC DNA]</scope>
    <source>
        <strain evidence="9 10">Nl18</strain>
    </source>
</reference>
<protein>
    <recommendedName>
        <fullName evidence="6">nicotinamidase</fullName>
        <ecNumber evidence="6">3.5.1.19</ecNumber>
    </recommendedName>
    <alternativeName>
        <fullName evidence="7">Nicotinamide deamidase</fullName>
    </alternativeName>
</protein>
<evidence type="ECO:0000256" key="6">
    <source>
        <dbReference type="ARBA" id="ARBA00039017"/>
    </source>
</evidence>
<comment type="pathway">
    <text evidence="5">Cofactor biosynthesis; nicotinate biosynthesis; nicotinate from nicotinamide: step 1/1.</text>
</comment>
<dbReference type="Gene3D" id="3.40.50.850">
    <property type="entry name" value="Isochorismatase-like"/>
    <property type="match status" value="1"/>
</dbReference>
<keyword evidence="2" id="KW-0662">Pyridine nucleotide biosynthesis</keyword>
<dbReference type="InterPro" id="IPR000868">
    <property type="entry name" value="Isochorismatase-like_dom"/>
</dbReference>
<dbReference type="SUPFAM" id="SSF52499">
    <property type="entry name" value="Isochorismatase-like hydrolases"/>
    <property type="match status" value="1"/>
</dbReference>
<evidence type="ECO:0000256" key="2">
    <source>
        <dbReference type="ARBA" id="ARBA00022642"/>
    </source>
</evidence>
<dbReference type="InterPro" id="IPR052347">
    <property type="entry name" value="Isochorismatase_Nicotinamidase"/>
</dbReference>
<name>A0A1H8G4C3_9PROT</name>
<evidence type="ECO:0000256" key="4">
    <source>
        <dbReference type="ARBA" id="ARBA00022801"/>
    </source>
</evidence>
<dbReference type="EMBL" id="FOCT01000004">
    <property type="protein sequence ID" value="SEN38148.1"/>
    <property type="molecule type" value="Genomic_DNA"/>
</dbReference>
<evidence type="ECO:0000256" key="1">
    <source>
        <dbReference type="ARBA" id="ARBA00006336"/>
    </source>
</evidence>
<evidence type="ECO:0000313" key="10">
    <source>
        <dbReference type="Proteomes" id="UP000183898"/>
    </source>
</evidence>
<feature type="domain" description="Isochorismatase-like" evidence="8">
    <location>
        <begin position="10"/>
        <end position="188"/>
    </location>
</feature>
<dbReference type="PANTHER" id="PTHR11080">
    <property type="entry name" value="PYRAZINAMIDASE/NICOTINAMIDASE"/>
    <property type="match status" value="1"/>
</dbReference>
<evidence type="ECO:0000256" key="7">
    <source>
        <dbReference type="ARBA" id="ARBA00043224"/>
    </source>
</evidence>
<sequence>MKMDIGTGDALMIVDVQNDFLPGGSLPVPAGDEVIPNLNRYIAAFLFRELPIFATRDWHPPDHCSFHQQGGPWPAHCIAGTQGAAFPANLEIPCDTHIASKATSREKDAYSGFSETELDAMLKSAGISRVFIGGLATDHCVLSTVRDALNQGYDIFVLQDAVRGMDADASRAALEEMAHLGAKLIDFETIVPE</sequence>
<comment type="similarity">
    <text evidence="1">Belongs to the isochorismatase family.</text>
</comment>
<keyword evidence="3" id="KW-0479">Metal-binding</keyword>
<accession>A0A1H8G4C3</accession>
<dbReference type="Proteomes" id="UP000183898">
    <property type="component" value="Unassembled WGS sequence"/>
</dbReference>
<dbReference type="CDD" id="cd01011">
    <property type="entry name" value="nicotinamidase"/>
    <property type="match status" value="1"/>
</dbReference>
<dbReference type="GO" id="GO:0046872">
    <property type="term" value="F:metal ion binding"/>
    <property type="evidence" value="ECO:0007669"/>
    <property type="project" value="UniProtKB-KW"/>
</dbReference>
<evidence type="ECO:0000256" key="5">
    <source>
        <dbReference type="ARBA" id="ARBA00037900"/>
    </source>
</evidence>
<proteinExistence type="inferred from homology"/>